<dbReference type="GO" id="GO:0003700">
    <property type="term" value="F:DNA-binding transcription factor activity"/>
    <property type="evidence" value="ECO:0007669"/>
    <property type="project" value="InterPro"/>
</dbReference>
<keyword evidence="1" id="KW-0805">Transcription regulation</keyword>
<sequence length="234" mass="25625">MIPGTPKPGRVNDVIGAVTRHIRHKDLMPGDRLPSEAALSKELSVSRPVVREALRSLAAMRIIELNTGRRATVAQIDHGPLSLLLEHGLNTEQINVQQIYDVRRTIEGRIVALAALRRTDEEAEAILGHARAMRGAEADPPRIMEHDLAFHAAIARASRNPVFALIVGAFEGITRQTWAIGWRSRVSEDARQTMLDTHLAMAEAIEAGDPVEAARLMALHFDESTRALLDAGLA</sequence>
<dbReference type="Gene3D" id="1.10.10.10">
    <property type="entry name" value="Winged helix-like DNA-binding domain superfamily/Winged helix DNA-binding domain"/>
    <property type="match status" value="1"/>
</dbReference>
<dbReference type="CDD" id="cd07377">
    <property type="entry name" value="WHTH_GntR"/>
    <property type="match status" value="1"/>
</dbReference>
<proteinExistence type="predicted"/>
<comment type="caution">
    <text evidence="5">The sequence shown here is derived from an EMBL/GenBank/DDBJ whole genome shotgun (WGS) entry which is preliminary data.</text>
</comment>
<feature type="domain" description="HTH gntR-type" evidence="4">
    <location>
        <begin position="8"/>
        <end position="76"/>
    </location>
</feature>
<dbReference type="Pfam" id="PF00392">
    <property type="entry name" value="GntR"/>
    <property type="match status" value="1"/>
</dbReference>
<keyword evidence="6" id="KW-1185">Reference proteome</keyword>
<dbReference type="PANTHER" id="PTHR43537">
    <property type="entry name" value="TRANSCRIPTIONAL REGULATOR, GNTR FAMILY"/>
    <property type="match status" value="1"/>
</dbReference>
<dbReference type="Gene3D" id="1.20.120.530">
    <property type="entry name" value="GntR ligand-binding domain-like"/>
    <property type="match status" value="1"/>
</dbReference>
<evidence type="ECO:0000256" key="1">
    <source>
        <dbReference type="ARBA" id="ARBA00023015"/>
    </source>
</evidence>
<dbReference type="SMART" id="SM00895">
    <property type="entry name" value="FCD"/>
    <property type="match status" value="1"/>
</dbReference>
<evidence type="ECO:0000256" key="2">
    <source>
        <dbReference type="ARBA" id="ARBA00023125"/>
    </source>
</evidence>
<keyword evidence="3" id="KW-0804">Transcription</keyword>
<protein>
    <submittedName>
        <fullName evidence="5">FadR family transcriptional regulator</fullName>
    </submittedName>
</protein>
<dbReference type="SUPFAM" id="SSF46785">
    <property type="entry name" value="Winged helix' DNA-binding domain"/>
    <property type="match status" value="1"/>
</dbReference>
<dbReference type="AlphaFoldDB" id="A0A3N2R6D3"/>
<evidence type="ECO:0000259" key="4">
    <source>
        <dbReference type="PROSITE" id="PS50949"/>
    </source>
</evidence>
<dbReference type="PRINTS" id="PR00035">
    <property type="entry name" value="HTHGNTR"/>
</dbReference>
<dbReference type="OrthoDB" id="9800645at2"/>
<evidence type="ECO:0000256" key="3">
    <source>
        <dbReference type="ARBA" id="ARBA00023163"/>
    </source>
</evidence>
<dbReference type="EMBL" id="RDRB01000003">
    <property type="protein sequence ID" value="ROU02906.1"/>
    <property type="molecule type" value="Genomic_DNA"/>
</dbReference>
<dbReference type="InterPro" id="IPR008920">
    <property type="entry name" value="TF_FadR/GntR_C"/>
</dbReference>
<dbReference type="InterPro" id="IPR011711">
    <property type="entry name" value="GntR_C"/>
</dbReference>
<gene>
    <name evidence="5" type="ORF">EAT49_06290</name>
</gene>
<dbReference type="InterPro" id="IPR036390">
    <property type="entry name" value="WH_DNA-bd_sf"/>
</dbReference>
<organism evidence="5 6">
    <name type="scientific">Histidinibacterium lentulum</name>
    <dbReference type="NCBI Taxonomy" id="2480588"/>
    <lineage>
        <taxon>Bacteria</taxon>
        <taxon>Pseudomonadati</taxon>
        <taxon>Pseudomonadota</taxon>
        <taxon>Alphaproteobacteria</taxon>
        <taxon>Rhodobacterales</taxon>
        <taxon>Paracoccaceae</taxon>
        <taxon>Histidinibacterium</taxon>
    </lineage>
</organism>
<dbReference type="PROSITE" id="PS50949">
    <property type="entry name" value="HTH_GNTR"/>
    <property type="match status" value="1"/>
</dbReference>
<dbReference type="InterPro" id="IPR036388">
    <property type="entry name" value="WH-like_DNA-bd_sf"/>
</dbReference>
<dbReference type="SMART" id="SM00345">
    <property type="entry name" value="HTH_GNTR"/>
    <property type="match status" value="1"/>
</dbReference>
<accession>A0A3N2R6D3</accession>
<dbReference type="Pfam" id="PF07729">
    <property type="entry name" value="FCD"/>
    <property type="match status" value="1"/>
</dbReference>
<name>A0A3N2R6D3_9RHOB</name>
<dbReference type="InterPro" id="IPR000524">
    <property type="entry name" value="Tscrpt_reg_HTH_GntR"/>
</dbReference>
<dbReference type="Proteomes" id="UP000268016">
    <property type="component" value="Unassembled WGS sequence"/>
</dbReference>
<keyword evidence="2" id="KW-0238">DNA-binding</keyword>
<reference evidence="5 6" key="1">
    <citation type="submission" date="2018-10" db="EMBL/GenBank/DDBJ databases">
        <title>Histidinibacterium lentulum gen. nov., sp. nov., a marine bacterium from the culture broth of Picochlorum sp. 122.</title>
        <authorList>
            <person name="Wang G."/>
        </authorList>
    </citation>
    <scope>NUCLEOTIDE SEQUENCE [LARGE SCALE GENOMIC DNA]</scope>
    <source>
        <strain evidence="5 6">B17</strain>
    </source>
</reference>
<evidence type="ECO:0000313" key="6">
    <source>
        <dbReference type="Proteomes" id="UP000268016"/>
    </source>
</evidence>
<evidence type="ECO:0000313" key="5">
    <source>
        <dbReference type="EMBL" id="ROU02906.1"/>
    </source>
</evidence>
<dbReference type="PANTHER" id="PTHR43537:SF5">
    <property type="entry name" value="UXU OPERON TRANSCRIPTIONAL REGULATOR"/>
    <property type="match status" value="1"/>
</dbReference>
<dbReference type="SUPFAM" id="SSF48008">
    <property type="entry name" value="GntR ligand-binding domain-like"/>
    <property type="match status" value="1"/>
</dbReference>
<dbReference type="GO" id="GO:0003677">
    <property type="term" value="F:DNA binding"/>
    <property type="evidence" value="ECO:0007669"/>
    <property type="project" value="UniProtKB-KW"/>
</dbReference>
<dbReference type="RefSeq" id="WP_123641456.1">
    <property type="nucleotide sequence ID" value="NZ_ML119083.1"/>
</dbReference>